<dbReference type="RefSeq" id="WP_012770095.1">
    <property type="nucleotide sequence ID" value="NC_012912.1"/>
</dbReference>
<accession>C6CKB8</accession>
<dbReference type="EMBL" id="CP001655">
    <property type="protein sequence ID" value="ACT07233.1"/>
    <property type="molecule type" value="Genomic_DNA"/>
</dbReference>
<dbReference type="GeneID" id="45082346"/>
<proteinExistence type="predicted"/>
<dbReference type="STRING" id="561229.Dd1591_2392"/>
<dbReference type="AlphaFoldDB" id="C6CKB8"/>
<dbReference type="eggNOG" id="ENOG5031DVW">
    <property type="taxonomic scope" value="Bacteria"/>
</dbReference>
<protein>
    <submittedName>
        <fullName evidence="1">Uncharacterized protein</fullName>
    </submittedName>
</protein>
<reference evidence="1 2" key="1">
    <citation type="submission" date="2009-06" db="EMBL/GenBank/DDBJ databases">
        <title>Complete sequence of Dickeya zeae Ech1591.</title>
        <authorList>
            <consortium name="US DOE Joint Genome Institute"/>
            <person name="Lucas S."/>
            <person name="Copeland A."/>
            <person name="Lapidus A."/>
            <person name="Glavina del Rio T."/>
            <person name="Tice H."/>
            <person name="Bruce D."/>
            <person name="Goodwin L."/>
            <person name="Pitluck S."/>
            <person name="Chertkov O."/>
            <person name="Brettin T."/>
            <person name="Detter J.C."/>
            <person name="Han C."/>
            <person name="Larimer F."/>
            <person name="Land M."/>
            <person name="Hauser L."/>
            <person name="Kyrpides N."/>
            <person name="Ovchinnikova G."/>
            <person name="Balakrishnan V."/>
            <person name="Glasner J."/>
            <person name="Perna N.T."/>
        </authorList>
    </citation>
    <scope>NUCLEOTIDE SEQUENCE [LARGE SCALE GENOMIC DNA]</scope>
    <source>
        <strain evidence="1 2">Ech1591</strain>
    </source>
</reference>
<dbReference type="Proteomes" id="UP000002735">
    <property type="component" value="Chromosome"/>
</dbReference>
<dbReference type="KEGG" id="dze:Dd1591_2392"/>
<evidence type="ECO:0000313" key="2">
    <source>
        <dbReference type="Proteomes" id="UP000002735"/>
    </source>
</evidence>
<dbReference type="HOGENOM" id="CLU_187503_0_0_6"/>
<name>C6CKB8_DICC1</name>
<organism evidence="1 2">
    <name type="scientific">Dickeya chrysanthemi (strain Ech1591)</name>
    <name type="common">Dickeya zeae (strain Ech1591)</name>
    <dbReference type="NCBI Taxonomy" id="561229"/>
    <lineage>
        <taxon>Bacteria</taxon>
        <taxon>Pseudomonadati</taxon>
        <taxon>Pseudomonadota</taxon>
        <taxon>Gammaproteobacteria</taxon>
        <taxon>Enterobacterales</taxon>
        <taxon>Pectobacteriaceae</taxon>
        <taxon>Dickeya</taxon>
    </lineage>
</organism>
<evidence type="ECO:0000313" key="1">
    <source>
        <dbReference type="EMBL" id="ACT07233.1"/>
    </source>
</evidence>
<gene>
    <name evidence="1" type="ordered locus">Dd1591_2392</name>
</gene>
<sequence length="67" mass="7463">MSGRQHDDKKGLGPVIHYLARSPRTGNTVWYGRAILVISPADNQPMVLINHLVAGFSSYQGYLTQHE</sequence>